<protein>
    <recommendedName>
        <fullName evidence="2">F-box domain-containing protein</fullName>
    </recommendedName>
</protein>
<evidence type="ECO:0000256" key="1">
    <source>
        <dbReference type="SAM" id="MobiDB-lite"/>
    </source>
</evidence>
<sequence>MSSLNRRPTSGSSGHSHRLISEPYPRQARHPYQAPTDVSLKLPPLAMSGSKTYYTKTHSDYQNQFSPGLPSPPHSDCSRDYTPRKDSSQYQEAMAAPSRTGPSPPYAPRDWTSPAIQPLTPASVPSEAAMSSSYSGRAEYQPPAYYNPPYGSAGMPAPSQLLGTPHYGVHSSHHPHSTMPNYQAQPKLGSAFSNHPSTSHLPSYSYVSALPYQTTTIPATWQQPPAYVQPYEKPPQTCYSPAVNRPPRSPSAQGGLPTEAWQRIFRHLPYADRIRFRSVNHFFNDTLVGLEDELNSLAHPDPADIGDKIYLVATAENYRKHWAPSLASEARNTNRGRPRNDQRALRTAAEASQTGARSAGRKKRDAEAASIGNLGCYHCYRVLPGEAFCREPSRYDTNGIGRDTAAMGGRMAPRRYCLKCGIKKGFHLPDKYYERKVGVSIWVCRCGTINEDGVMHCEKCENMCPFTSVERQRGDEAY</sequence>
<dbReference type="OrthoDB" id="5232052at2759"/>
<dbReference type="STRING" id="177199.A0A420XYU2"/>
<feature type="compositionally biased region" description="Basic and acidic residues" evidence="1">
    <location>
        <begin position="76"/>
        <end position="87"/>
    </location>
</feature>
<dbReference type="SUPFAM" id="SSF81383">
    <property type="entry name" value="F-box domain"/>
    <property type="match status" value="1"/>
</dbReference>
<dbReference type="InterPro" id="IPR036047">
    <property type="entry name" value="F-box-like_dom_sf"/>
</dbReference>
<organism evidence="3 4">
    <name type="scientific">Coniochaeta pulveracea</name>
    <dbReference type="NCBI Taxonomy" id="177199"/>
    <lineage>
        <taxon>Eukaryota</taxon>
        <taxon>Fungi</taxon>
        <taxon>Dikarya</taxon>
        <taxon>Ascomycota</taxon>
        <taxon>Pezizomycotina</taxon>
        <taxon>Sordariomycetes</taxon>
        <taxon>Sordariomycetidae</taxon>
        <taxon>Coniochaetales</taxon>
        <taxon>Coniochaetaceae</taxon>
        <taxon>Coniochaeta</taxon>
    </lineage>
</organism>
<feature type="compositionally biased region" description="Polar residues" evidence="1">
    <location>
        <begin position="1"/>
        <end position="14"/>
    </location>
</feature>
<comment type="caution">
    <text evidence="3">The sequence shown here is derived from an EMBL/GenBank/DDBJ whole genome shotgun (WGS) entry which is preliminary data.</text>
</comment>
<evidence type="ECO:0000313" key="4">
    <source>
        <dbReference type="Proteomes" id="UP000275385"/>
    </source>
</evidence>
<keyword evidence="4" id="KW-1185">Reference proteome</keyword>
<reference evidence="3 4" key="1">
    <citation type="submission" date="2018-08" db="EMBL/GenBank/DDBJ databases">
        <title>Draft genome of the lignicolous fungus Coniochaeta pulveracea.</title>
        <authorList>
            <person name="Borstlap C.J."/>
            <person name="De Witt R.N."/>
            <person name="Botha A."/>
            <person name="Volschenk H."/>
        </authorList>
    </citation>
    <scope>NUCLEOTIDE SEQUENCE [LARGE SCALE GENOMIC DNA]</scope>
    <source>
        <strain evidence="3 4">CAB683</strain>
    </source>
</reference>
<dbReference type="CDD" id="cd09917">
    <property type="entry name" value="F-box_SF"/>
    <property type="match status" value="1"/>
</dbReference>
<gene>
    <name evidence="3" type="ORF">DL546_002458</name>
</gene>
<dbReference type="InterPro" id="IPR001810">
    <property type="entry name" value="F-box_dom"/>
</dbReference>
<feature type="compositionally biased region" description="Polar residues" evidence="1">
    <location>
        <begin position="49"/>
        <end position="66"/>
    </location>
</feature>
<dbReference type="EMBL" id="QVQW01000094">
    <property type="protein sequence ID" value="RKU40700.1"/>
    <property type="molecule type" value="Genomic_DNA"/>
</dbReference>
<feature type="region of interest" description="Disordered" evidence="1">
    <location>
        <begin position="1"/>
        <end position="127"/>
    </location>
</feature>
<evidence type="ECO:0000259" key="2">
    <source>
        <dbReference type="Pfam" id="PF00646"/>
    </source>
</evidence>
<evidence type="ECO:0000313" key="3">
    <source>
        <dbReference type="EMBL" id="RKU40700.1"/>
    </source>
</evidence>
<dbReference type="AlphaFoldDB" id="A0A420XYU2"/>
<accession>A0A420XYU2</accession>
<feature type="region of interest" description="Disordered" evidence="1">
    <location>
        <begin position="326"/>
        <end position="364"/>
    </location>
</feature>
<dbReference type="Proteomes" id="UP000275385">
    <property type="component" value="Unassembled WGS sequence"/>
</dbReference>
<proteinExistence type="predicted"/>
<dbReference type="Pfam" id="PF00646">
    <property type="entry name" value="F-box"/>
    <property type="match status" value="1"/>
</dbReference>
<feature type="domain" description="F-box" evidence="2">
    <location>
        <begin position="256"/>
        <end position="286"/>
    </location>
</feature>
<name>A0A420XYU2_9PEZI</name>